<accession>A0A7J6V0E3</accession>
<dbReference type="Pfam" id="PF02298">
    <property type="entry name" value="Cu_bind_like"/>
    <property type="match status" value="1"/>
</dbReference>
<dbReference type="Proteomes" id="UP000554482">
    <property type="component" value="Unassembled WGS sequence"/>
</dbReference>
<dbReference type="OrthoDB" id="687943at2759"/>
<dbReference type="Gene3D" id="2.60.40.420">
    <property type="entry name" value="Cupredoxins - blue copper proteins"/>
    <property type="match status" value="1"/>
</dbReference>
<evidence type="ECO:0000313" key="4">
    <source>
        <dbReference type="Proteomes" id="UP000554482"/>
    </source>
</evidence>
<dbReference type="EMBL" id="JABWDY010040107">
    <property type="protein sequence ID" value="KAF5178399.1"/>
    <property type="molecule type" value="Genomic_DNA"/>
</dbReference>
<evidence type="ECO:0000259" key="2">
    <source>
        <dbReference type="PROSITE" id="PS51485"/>
    </source>
</evidence>
<dbReference type="PANTHER" id="PTHR33021">
    <property type="entry name" value="BLUE COPPER PROTEIN"/>
    <property type="match status" value="1"/>
</dbReference>
<evidence type="ECO:0000313" key="3">
    <source>
        <dbReference type="EMBL" id="KAF5178399.1"/>
    </source>
</evidence>
<dbReference type="CDD" id="cd04216">
    <property type="entry name" value="Phytocyanin"/>
    <property type="match status" value="1"/>
</dbReference>
<dbReference type="AlphaFoldDB" id="A0A7J6V0E3"/>
<name>A0A7J6V0E3_THATH</name>
<reference evidence="3 4" key="1">
    <citation type="submission" date="2020-06" db="EMBL/GenBank/DDBJ databases">
        <title>Transcriptomic and genomic resources for Thalictrum thalictroides and T. hernandezii: Facilitating candidate gene discovery in an emerging model plant lineage.</title>
        <authorList>
            <person name="Arias T."/>
            <person name="Riano-Pachon D.M."/>
            <person name="Di Stilio V.S."/>
        </authorList>
    </citation>
    <scope>NUCLEOTIDE SEQUENCE [LARGE SCALE GENOMIC DNA]</scope>
    <source>
        <strain evidence="4">cv. WT478/WT964</strain>
        <tissue evidence="3">Leaves</tissue>
    </source>
</reference>
<dbReference type="InterPro" id="IPR008972">
    <property type="entry name" value="Cupredoxin"/>
</dbReference>
<feature type="signal peptide" evidence="1">
    <location>
        <begin position="1"/>
        <end position="23"/>
    </location>
</feature>
<dbReference type="SUPFAM" id="SSF49503">
    <property type="entry name" value="Cupredoxins"/>
    <property type="match status" value="1"/>
</dbReference>
<protein>
    <submittedName>
        <fullName evidence="3">Cupredoxin superfamily protein</fullName>
    </submittedName>
</protein>
<dbReference type="InterPro" id="IPR003245">
    <property type="entry name" value="Phytocyanin_dom"/>
</dbReference>
<dbReference type="GO" id="GO:0005886">
    <property type="term" value="C:plasma membrane"/>
    <property type="evidence" value="ECO:0007669"/>
    <property type="project" value="TreeGrafter"/>
</dbReference>
<comment type="caution">
    <text evidence="3">The sequence shown here is derived from an EMBL/GenBank/DDBJ whole genome shotgun (WGS) entry which is preliminary data.</text>
</comment>
<dbReference type="InterPro" id="IPR039391">
    <property type="entry name" value="Phytocyanin-like"/>
</dbReference>
<dbReference type="PROSITE" id="PS51485">
    <property type="entry name" value="PHYTOCYANIN"/>
    <property type="match status" value="1"/>
</dbReference>
<proteinExistence type="predicted"/>
<dbReference type="GO" id="GO:0009055">
    <property type="term" value="F:electron transfer activity"/>
    <property type="evidence" value="ECO:0007669"/>
    <property type="project" value="InterPro"/>
</dbReference>
<feature type="domain" description="Phytocyanin" evidence="2">
    <location>
        <begin position="34"/>
        <end position="111"/>
    </location>
</feature>
<feature type="non-terminal residue" evidence="3">
    <location>
        <position position="1"/>
    </location>
</feature>
<gene>
    <name evidence="3" type="ORF">FRX31_032014</name>
</gene>
<dbReference type="PANTHER" id="PTHR33021:SF339">
    <property type="entry name" value="OS07G0570600 PROTEIN"/>
    <property type="match status" value="1"/>
</dbReference>
<feature type="chain" id="PRO_5029539234" evidence="1">
    <location>
        <begin position="24"/>
        <end position="111"/>
    </location>
</feature>
<evidence type="ECO:0000256" key="1">
    <source>
        <dbReference type="SAM" id="SignalP"/>
    </source>
</evidence>
<keyword evidence="4" id="KW-1185">Reference proteome</keyword>
<organism evidence="3 4">
    <name type="scientific">Thalictrum thalictroides</name>
    <name type="common">Rue-anemone</name>
    <name type="synonym">Anemone thalictroides</name>
    <dbReference type="NCBI Taxonomy" id="46969"/>
    <lineage>
        <taxon>Eukaryota</taxon>
        <taxon>Viridiplantae</taxon>
        <taxon>Streptophyta</taxon>
        <taxon>Embryophyta</taxon>
        <taxon>Tracheophyta</taxon>
        <taxon>Spermatophyta</taxon>
        <taxon>Magnoliopsida</taxon>
        <taxon>Ranunculales</taxon>
        <taxon>Ranunculaceae</taxon>
        <taxon>Thalictroideae</taxon>
        <taxon>Thalictrum</taxon>
    </lineage>
</organism>
<sequence>MSKCKSKCYYYYLLFILVVVVVSTTTSTNARAGETHLVGGDQGWTQFPNYTAWALHNTFQVGDTLVFSYAQQLHNVVQVNQTAYHQCLRDPNLGMLQSGNDSVILQQAGLI</sequence>
<keyword evidence="1" id="KW-0732">Signal</keyword>